<protein>
    <submittedName>
        <fullName evidence="2">NmrA family protein</fullName>
    </submittedName>
</protein>
<keyword evidence="3" id="KW-1185">Reference proteome</keyword>
<proteinExistence type="predicted"/>
<dbReference type="Gene3D" id="3.40.50.720">
    <property type="entry name" value="NAD(P)-binding Rossmann-like Domain"/>
    <property type="match status" value="1"/>
</dbReference>
<dbReference type="SUPFAM" id="SSF51735">
    <property type="entry name" value="NAD(P)-binding Rossmann-fold domains"/>
    <property type="match status" value="1"/>
</dbReference>
<name>A0ABR2I4C7_9PEZI</name>
<dbReference type="InterPro" id="IPR036291">
    <property type="entry name" value="NAD(P)-bd_dom_sf"/>
</dbReference>
<reference evidence="2 3" key="1">
    <citation type="journal article" date="2024" name="IMA Fungus">
        <title>Apiospora arundinis, a panoply of carbohydrate-active enzymes and secondary metabolites.</title>
        <authorList>
            <person name="Sorensen T."/>
            <person name="Petersen C."/>
            <person name="Muurmann A.T."/>
            <person name="Christiansen J.V."/>
            <person name="Brundto M.L."/>
            <person name="Overgaard C.K."/>
            <person name="Boysen A.T."/>
            <person name="Wollenberg R.D."/>
            <person name="Larsen T.O."/>
            <person name="Sorensen J.L."/>
            <person name="Nielsen K.L."/>
            <person name="Sondergaard T.E."/>
        </authorList>
    </citation>
    <scope>NUCLEOTIDE SEQUENCE [LARGE SCALE GENOMIC DNA]</scope>
    <source>
        <strain evidence="2 3">AAU 773</strain>
    </source>
</reference>
<dbReference type="Pfam" id="PF13460">
    <property type="entry name" value="NAD_binding_10"/>
    <property type="match status" value="1"/>
</dbReference>
<comment type="caution">
    <text evidence="2">The sequence shown here is derived from an EMBL/GenBank/DDBJ whole genome shotgun (WGS) entry which is preliminary data.</text>
</comment>
<organism evidence="2 3">
    <name type="scientific">Apiospora arundinis</name>
    <dbReference type="NCBI Taxonomy" id="335852"/>
    <lineage>
        <taxon>Eukaryota</taxon>
        <taxon>Fungi</taxon>
        <taxon>Dikarya</taxon>
        <taxon>Ascomycota</taxon>
        <taxon>Pezizomycotina</taxon>
        <taxon>Sordariomycetes</taxon>
        <taxon>Xylariomycetidae</taxon>
        <taxon>Amphisphaeriales</taxon>
        <taxon>Apiosporaceae</taxon>
        <taxon>Apiospora</taxon>
    </lineage>
</organism>
<sequence length="160" mass="17245">MSIGKLLVLGASSPTGKLILKRALEFGWSVTVYGRGTLPEHAGNADVRTVQGQLDDEENLLAAISGQDVIISVLGPSIPLPISTSSLGVKRIIALSTYSVVDPRDKPNFLRWVITTALWALAHEIWKTVVDIAAFFDAEGGDDIDWTLFRVGYLANGPPM</sequence>
<dbReference type="Proteomes" id="UP001390339">
    <property type="component" value="Unassembled WGS sequence"/>
</dbReference>
<gene>
    <name evidence="2" type="ORF">PGQ11_013130</name>
</gene>
<dbReference type="EMBL" id="JAPCWZ010000007">
    <property type="protein sequence ID" value="KAK8857218.1"/>
    <property type="molecule type" value="Genomic_DNA"/>
</dbReference>
<accession>A0ABR2I4C7</accession>
<evidence type="ECO:0000313" key="3">
    <source>
        <dbReference type="Proteomes" id="UP001390339"/>
    </source>
</evidence>
<evidence type="ECO:0000259" key="1">
    <source>
        <dbReference type="Pfam" id="PF13460"/>
    </source>
</evidence>
<feature type="domain" description="NAD(P)-binding" evidence="1">
    <location>
        <begin position="10"/>
        <end position="158"/>
    </location>
</feature>
<dbReference type="InterPro" id="IPR016040">
    <property type="entry name" value="NAD(P)-bd_dom"/>
</dbReference>
<evidence type="ECO:0000313" key="2">
    <source>
        <dbReference type="EMBL" id="KAK8857218.1"/>
    </source>
</evidence>